<dbReference type="Proteomes" id="UP000291189">
    <property type="component" value="Unassembled WGS sequence"/>
</dbReference>
<dbReference type="SUPFAM" id="SSF46894">
    <property type="entry name" value="C-terminal effector domain of the bipartite response regulators"/>
    <property type="match status" value="1"/>
</dbReference>
<dbReference type="InterPro" id="IPR036388">
    <property type="entry name" value="WH-like_DNA-bd_sf"/>
</dbReference>
<dbReference type="InterPro" id="IPR027417">
    <property type="entry name" value="P-loop_NTPase"/>
</dbReference>
<dbReference type="InterPro" id="IPR016032">
    <property type="entry name" value="Sig_transdc_resp-reg_C-effctor"/>
</dbReference>
<feature type="domain" description="HTH luxR-type" evidence="3">
    <location>
        <begin position="828"/>
        <end position="893"/>
    </location>
</feature>
<dbReference type="SMART" id="SM00421">
    <property type="entry name" value="HTH_LUXR"/>
    <property type="match status" value="1"/>
</dbReference>
<dbReference type="SUPFAM" id="SSF52540">
    <property type="entry name" value="P-loop containing nucleoside triphosphate hydrolases"/>
    <property type="match status" value="1"/>
</dbReference>
<evidence type="ECO:0000256" key="2">
    <source>
        <dbReference type="ARBA" id="ARBA00022840"/>
    </source>
</evidence>
<evidence type="ECO:0000313" key="4">
    <source>
        <dbReference type="EMBL" id="RYU10071.1"/>
    </source>
</evidence>
<dbReference type="GO" id="GO:0005737">
    <property type="term" value="C:cytoplasm"/>
    <property type="evidence" value="ECO:0007669"/>
    <property type="project" value="TreeGrafter"/>
</dbReference>
<dbReference type="Pfam" id="PF13191">
    <property type="entry name" value="AAA_16"/>
    <property type="match status" value="1"/>
</dbReference>
<dbReference type="GO" id="GO:0005524">
    <property type="term" value="F:ATP binding"/>
    <property type="evidence" value="ECO:0007669"/>
    <property type="project" value="UniProtKB-KW"/>
</dbReference>
<keyword evidence="5" id="KW-1185">Reference proteome</keyword>
<comment type="caution">
    <text evidence="4">The sequence shown here is derived from an EMBL/GenBank/DDBJ whole genome shotgun (WGS) entry which is preliminary data.</text>
</comment>
<dbReference type="PANTHER" id="PTHR16305">
    <property type="entry name" value="TESTICULAR SOLUBLE ADENYLYL CYCLASE"/>
    <property type="match status" value="1"/>
</dbReference>
<dbReference type="InterPro" id="IPR000792">
    <property type="entry name" value="Tscrpt_reg_LuxR_C"/>
</dbReference>
<dbReference type="Pfam" id="PF00196">
    <property type="entry name" value="GerE"/>
    <property type="match status" value="1"/>
</dbReference>
<dbReference type="PRINTS" id="PR00038">
    <property type="entry name" value="HTHLUXR"/>
</dbReference>
<dbReference type="PROSITE" id="PS00622">
    <property type="entry name" value="HTH_LUXR_1"/>
    <property type="match status" value="1"/>
</dbReference>
<name>A0A4Q5IYF0_9ACTN</name>
<evidence type="ECO:0000256" key="1">
    <source>
        <dbReference type="ARBA" id="ARBA00022741"/>
    </source>
</evidence>
<dbReference type="GO" id="GO:0006355">
    <property type="term" value="P:regulation of DNA-templated transcription"/>
    <property type="evidence" value="ECO:0007669"/>
    <property type="project" value="InterPro"/>
</dbReference>
<dbReference type="Gene3D" id="1.25.40.10">
    <property type="entry name" value="Tetratricopeptide repeat domain"/>
    <property type="match status" value="1"/>
</dbReference>
<dbReference type="AlphaFoldDB" id="A0A4Q5IYF0"/>
<dbReference type="EMBL" id="SDPU01000034">
    <property type="protein sequence ID" value="RYU10071.1"/>
    <property type="molecule type" value="Genomic_DNA"/>
</dbReference>
<dbReference type="InterPro" id="IPR041664">
    <property type="entry name" value="AAA_16"/>
</dbReference>
<dbReference type="GO" id="GO:0004016">
    <property type="term" value="F:adenylate cyclase activity"/>
    <property type="evidence" value="ECO:0007669"/>
    <property type="project" value="TreeGrafter"/>
</dbReference>
<dbReference type="GO" id="GO:0003677">
    <property type="term" value="F:DNA binding"/>
    <property type="evidence" value="ECO:0007669"/>
    <property type="project" value="InterPro"/>
</dbReference>
<dbReference type="CDD" id="cd06170">
    <property type="entry name" value="LuxR_C_like"/>
    <property type="match status" value="1"/>
</dbReference>
<evidence type="ECO:0000259" key="3">
    <source>
        <dbReference type="PROSITE" id="PS50043"/>
    </source>
</evidence>
<proteinExistence type="predicted"/>
<dbReference type="Gene3D" id="1.10.10.10">
    <property type="entry name" value="Winged helix-like DNA-binding domain superfamily/Winged helix DNA-binding domain"/>
    <property type="match status" value="1"/>
</dbReference>
<dbReference type="PROSITE" id="PS50043">
    <property type="entry name" value="HTH_LUXR_2"/>
    <property type="match status" value="1"/>
</dbReference>
<accession>A0A4Q5IYF0</accession>
<keyword evidence="2" id="KW-0067">ATP-binding</keyword>
<evidence type="ECO:0000313" key="5">
    <source>
        <dbReference type="Proteomes" id="UP000291189"/>
    </source>
</evidence>
<dbReference type="PANTHER" id="PTHR16305:SF35">
    <property type="entry name" value="TRANSCRIPTIONAL ACTIVATOR DOMAIN"/>
    <property type="match status" value="1"/>
</dbReference>
<gene>
    <name evidence="4" type="ORF">ETU37_18880</name>
</gene>
<dbReference type="InterPro" id="IPR011990">
    <property type="entry name" value="TPR-like_helical_dom_sf"/>
</dbReference>
<organism evidence="4 5">
    <name type="scientific">Nocardioides iriomotensis</name>
    <dbReference type="NCBI Taxonomy" id="715784"/>
    <lineage>
        <taxon>Bacteria</taxon>
        <taxon>Bacillati</taxon>
        <taxon>Actinomycetota</taxon>
        <taxon>Actinomycetes</taxon>
        <taxon>Propionibacteriales</taxon>
        <taxon>Nocardioidaceae</taxon>
        <taxon>Nocardioides</taxon>
    </lineage>
</organism>
<dbReference type="Gene3D" id="3.40.50.300">
    <property type="entry name" value="P-loop containing nucleotide triphosphate hydrolases"/>
    <property type="match status" value="1"/>
</dbReference>
<protein>
    <submittedName>
        <fullName evidence="4">Helix-turn-helix transcriptional regulator</fullName>
    </submittedName>
</protein>
<keyword evidence="1" id="KW-0547">Nucleotide-binding</keyword>
<reference evidence="4 5" key="1">
    <citation type="submission" date="2019-01" db="EMBL/GenBank/DDBJ databases">
        <title>Nocardioides guangzhouensis sp. nov., an actinobacterium isolated from soil.</title>
        <authorList>
            <person name="Fu Y."/>
            <person name="Cai Y."/>
            <person name="Lin Z."/>
            <person name="Chen P."/>
        </authorList>
    </citation>
    <scope>NUCLEOTIDE SEQUENCE [LARGE SCALE GENOMIC DNA]</scope>
    <source>
        <strain evidence="4 5">NBRC 105384</strain>
    </source>
</reference>
<dbReference type="OrthoDB" id="134933at2"/>
<sequence>MLVGRDAELADLVQRLHRVREDGASLVLLSGPRGAGRSTLLATVAGRHDGPVRRAVGARWEAHRPGAVLAQLAGAPELPPDAVLAAGELLARVATDPDDPVLLVVDDAHHADPHSLQVLSTLVRHHPTCRVLVLLSAATGRGEDVPADVAALLASAPDARLSLAPLDRDGLATLASARGVALAPWLVDRLHRHTGGLPGAVVSLLEELPRSTWNHADPVLPAPQVVAAATRERLTGLDPAARRLVEAAAVLAGDHALALAGRLADLTDTGVWPAVEAATRTGLVELTGPPGAHDLVPADAMVAAAVRAELGEVGTAALHTRAAALVDDPVEALRHRVAATAGPDPQLADELAEVAEGRAAAGAWGEAAGLLTAASRLTEDRLLREARLTRAVDALVGAGEGRSAMSLIPEVESLRETPLRNAVLGYLAILRGRATDAEGRLRRAWDLVNVERDPAVAALISTRHVLHALSRCRWGELVAWADRAVELAGPDDPAAVEATAIRGLGLVGCGRPDEALRAYADVSARVRHGAQAQRVRLGSGWLHVFADELDEGRSELESAVPTDHLGGSARISLWARAWLARAQLLAGEWDQALRTVVGARDLLDTSGIVLARPLLDWTAVQVHALRGDLAAARAALQDAESAPQDYEVMVVPTLLARAALAEAQLDHEGVVRALTPLRTPSMAEAVAEPGYWPWADLLATSLVALGRADDADAVLRPHEERALAQGHRSTRCRLARARARLHAANGDLAAARASFEASLEAVEELPLRLERAGTTYAYGQVLRRAGKRREADTLLTAARDEYVGLGAETYVARCDRELKAGGVHASRGDRGPEELTPQEEAVTELVARGLSNREVAAELYLSTKTVQYHLTRVYAKLGVRSRTELAASRGPTS</sequence>